<proteinExistence type="predicted"/>
<sequence>MQDFFLSSHHCLKIVLERSSLFCHGHILLFTIGTCKPPGHTYDGPYVDAPGGYYIEIWDHLVLLLSVAVVRLREPFVAAFYAKGVGRVALDAHICTIATYFKVGSYRVLFVNAAVIYYWYKNKTIRGRAVHQFSVQNTTEKYFNDLKKSWLT</sequence>
<gene>
    <name evidence="1" type="primary">Acey_s0167.g130</name>
    <name evidence="1" type="ORF">Y032_0167g130</name>
</gene>
<reference evidence="2" key="1">
    <citation type="journal article" date="2015" name="Nat. Genet.">
        <title>The genome and transcriptome of the zoonotic hookworm Ancylostoma ceylanicum identify infection-specific gene families.</title>
        <authorList>
            <person name="Schwarz E.M."/>
            <person name="Hu Y."/>
            <person name="Antoshechkin I."/>
            <person name="Miller M.M."/>
            <person name="Sternberg P.W."/>
            <person name="Aroian R.V."/>
        </authorList>
    </citation>
    <scope>NUCLEOTIDE SEQUENCE</scope>
    <source>
        <strain evidence="2">HY135</strain>
    </source>
</reference>
<accession>A0A016SWS5</accession>
<dbReference type="AlphaFoldDB" id="A0A016SWS5"/>
<evidence type="ECO:0000313" key="1">
    <source>
        <dbReference type="EMBL" id="EYB94794.1"/>
    </source>
</evidence>
<dbReference type="Proteomes" id="UP000024635">
    <property type="component" value="Unassembled WGS sequence"/>
</dbReference>
<protein>
    <submittedName>
        <fullName evidence="1">Uncharacterized protein</fullName>
    </submittedName>
</protein>
<name>A0A016SWS5_9BILA</name>
<evidence type="ECO:0000313" key="2">
    <source>
        <dbReference type="Proteomes" id="UP000024635"/>
    </source>
</evidence>
<dbReference type="EMBL" id="JARK01001503">
    <property type="protein sequence ID" value="EYB94794.1"/>
    <property type="molecule type" value="Genomic_DNA"/>
</dbReference>
<keyword evidence="2" id="KW-1185">Reference proteome</keyword>
<organism evidence="1 2">
    <name type="scientific">Ancylostoma ceylanicum</name>
    <dbReference type="NCBI Taxonomy" id="53326"/>
    <lineage>
        <taxon>Eukaryota</taxon>
        <taxon>Metazoa</taxon>
        <taxon>Ecdysozoa</taxon>
        <taxon>Nematoda</taxon>
        <taxon>Chromadorea</taxon>
        <taxon>Rhabditida</taxon>
        <taxon>Rhabditina</taxon>
        <taxon>Rhabditomorpha</taxon>
        <taxon>Strongyloidea</taxon>
        <taxon>Ancylostomatidae</taxon>
        <taxon>Ancylostomatinae</taxon>
        <taxon>Ancylostoma</taxon>
    </lineage>
</organism>
<comment type="caution">
    <text evidence="1">The sequence shown here is derived from an EMBL/GenBank/DDBJ whole genome shotgun (WGS) entry which is preliminary data.</text>
</comment>